<feature type="chain" id="PRO_5027016965" description="Lipoprotein" evidence="1">
    <location>
        <begin position="22"/>
        <end position="79"/>
    </location>
</feature>
<evidence type="ECO:0000313" key="2">
    <source>
        <dbReference type="EMBL" id="KAB2826061.1"/>
    </source>
</evidence>
<dbReference type="Proteomes" id="UP000434870">
    <property type="component" value="Unassembled WGS sequence"/>
</dbReference>
<comment type="caution">
    <text evidence="2">The sequence shown here is derived from an EMBL/GenBank/DDBJ whole genome shotgun (WGS) entry which is preliminary data.</text>
</comment>
<name>A0A6N6RX93_9GAMM</name>
<accession>A0A6N6RX93</accession>
<sequence length="79" mass="8756">MFKQTLLCLFLSSLFITNGCAELKDAGKTIGHTTQDVTTAIGHASRDAAKSVKAELDKGEWENGRMSHNLFHSSIWKNF</sequence>
<gene>
    <name evidence="2" type="ORF">F8B77_02275</name>
</gene>
<dbReference type="AlphaFoldDB" id="A0A6N6RX93"/>
<keyword evidence="1" id="KW-0732">Signal</keyword>
<organism evidence="2 3">
    <name type="scientific">Aliivibrio finisterrensis</name>
    <dbReference type="NCBI Taxonomy" id="511998"/>
    <lineage>
        <taxon>Bacteria</taxon>
        <taxon>Pseudomonadati</taxon>
        <taxon>Pseudomonadota</taxon>
        <taxon>Gammaproteobacteria</taxon>
        <taxon>Vibrionales</taxon>
        <taxon>Vibrionaceae</taxon>
        <taxon>Aliivibrio</taxon>
    </lineage>
</organism>
<feature type="signal peptide" evidence="1">
    <location>
        <begin position="1"/>
        <end position="21"/>
    </location>
</feature>
<dbReference type="RefSeq" id="WP_151653324.1">
    <property type="nucleotide sequence ID" value="NZ_WBVP01000002.1"/>
</dbReference>
<protein>
    <recommendedName>
        <fullName evidence="4">Lipoprotein</fullName>
    </recommendedName>
</protein>
<reference evidence="2 3" key="1">
    <citation type="submission" date="2019-09" db="EMBL/GenBank/DDBJ databases">
        <title>Genome of Aliivibrio finisterrensis LMG 23869 (type strain).</title>
        <authorList>
            <person name="Bowman J.P."/>
        </authorList>
    </citation>
    <scope>NUCLEOTIDE SEQUENCE [LARGE SCALE GENOMIC DNA]</scope>
    <source>
        <strain evidence="2 3">LMG 23869</strain>
    </source>
</reference>
<proteinExistence type="predicted"/>
<evidence type="ECO:0000256" key="1">
    <source>
        <dbReference type="SAM" id="SignalP"/>
    </source>
</evidence>
<evidence type="ECO:0008006" key="4">
    <source>
        <dbReference type="Google" id="ProtNLM"/>
    </source>
</evidence>
<dbReference type="EMBL" id="WBVP01000002">
    <property type="protein sequence ID" value="KAB2826061.1"/>
    <property type="molecule type" value="Genomic_DNA"/>
</dbReference>
<evidence type="ECO:0000313" key="3">
    <source>
        <dbReference type="Proteomes" id="UP000434870"/>
    </source>
</evidence>